<name>X1CJ19_9ZZZZ</name>
<evidence type="ECO:0000313" key="1">
    <source>
        <dbReference type="EMBL" id="GAH07677.1"/>
    </source>
</evidence>
<protein>
    <submittedName>
        <fullName evidence="1">Uncharacterized protein</fullName>
    </submittedName>
</protein>
<dbReference type="EMBL" id="BART01034784">
    <property type="protein sequence ID" value="GAH07677.1"/>
    <property type="molecule type" value="Genomic_DNA"/>
</dbReference>
<feature type="non-terminal residue" evidence="1">
    <location>
        <position position="1"/>
    </location>
</feature>
<accession>X1CJ19</accession>
<sequence length="192" mass="22361">LADRKHTAHKAILEGFRFDKESGEIIWAIDKAMTGKAAYRIKMRRRFMETDLVMFGCKVTTLFALLEPRTFSYLTKIKLIDGRSEATPLRYWWSRIDTRSSTIANIFLEPITSFKLTLSDTVHKVDKTYDQSQYNQKCNDPFVDVHKRKKQTLQTVREWNEKSYIKEHPEKNVLLCLLHIIVDTACQSPGGS</sequence>
<gene>
    <name evidence="1" type="ORF">S01H4_59341</name>
</gene>
<organism evidence="1">
    <name type="scientific">marine sediment metagenome</name>
    <dbReference type="NCBI Taxonomy" id="412755"/>
    <lineage>
        <taxon>unclassified sequences</taxon>
        <taxon>metagenomes</taxon>
        <taxon>ecological metagenomes</taxon>
    </lineage>
</organism>
<proteinExistence type="predicted"/>
<dbReference type="AlphaFoldDB" id="X1CJ19"/>
<reference evidence="1" key="1">
    <citation type="journal article" date="2014" name="Front. Microbiol.">
        <title>High frequency of phylogenetically diverse reductive dehalogenase-homologous genes in deep subseafloor sedimentary metagenomes.</title>
        <authorList>
            <person name="Kawai M."/>
            <person name="Futagami T."/>
            <person name="Toyoda A."/>
            <person name="Takaki Y."/>
            <person name="Nishi S."/>
            <person name="Hori S."/>
            <person name="Arai W."/>
            <person name="Tsubouchi T."/>
            <person name="Morono Y."/>
            <person name="Uchiyama I."/>
            <person name="Ito T."/>
            <person name="Fujiyama A."/>
            <person name="Inagaki F."/>
            <person name="Takami H."/>
        </authorList>
    </citation>
    <scope>NUCLEOTIDE SEQUENCE</scope>
    <source>
        <strain evidence="1">Expedition CK06-06</strain>
    </source>
</reference>
<comment type="caution">
    <text evidence="1">The sequence shown here is derived from an EMBL/GenBank/DDBJ whole genome shotgun (WGS) entry which is preliminary data.</text>
</comment>